<dbReference type="OrthoDB" id="1450009at2"/>
<keyword evidence="3" id="KW-1185">Reference proteome</keyword>
<evidence type="ECO:0000313" key="2">
    <source>
        <dbReference type="EMBL" id="KPM33007.1"/>
    </source>
</evidence>
<dbReference type="STRING" id="1300341.I595_1434"/>
<dbReference type="Proteomes" id="UP000050280">
    <property type="component" value="Unassembled WGS sequence"/>
</dbReference>
<evidence type="ECO:0000313" key="3">
    <source>
        <dbReference type="Proteomes" id="UP000050280"/>
    </source>
</evidence>
<comment type="caution">
    <text evidence="2">The sequence shown here is derived from an EMBL/GenBank/DDBJ whole genome shotgun (WGS) entry which is preliminary data.</text>
</comment>
<evidence type="ECO:0000256" key="1">
    <source>
        <dbReference type="SAM" id="SignalP"/>
    </source>
</evidence>
<name>A0A0P7AXT6_9FLAO</name>
<protein>
    <submittedName>
        <fullName evidence="2">Uncharacterized protein</fullName>
    </submittedName>
</protein>
<feature type="signal peptide" evidence="1">
    <location>
        <begin position="1"/>
        <end position="20"/>
    </location>
</feature>
<gene>
    <name evidence="2" type="ORF">I595_1434</name>
</gene>
<accession>A0A0P7AXT6</accession>
<organism evidence="2 3">
    <name type="scientific">Croceitalea dokdonensis DOKDO 023</name>
    <dbReference type="NCBI Taxonomy" id="1300341"/>
    <lineage>
        <taxon>Bacteria</taxon>
        <taxon>Pseudomonadati</taxon>
        <taxon>Bacteroidota</taxon>
        <taxon>Flavobacteriia</taxon>
        <taxon>Flavobacteriales</taxon>
        <taxon>Flavobacteriaceae</taxon>
        <taxon>Croceitalea</taxon>
    </lineage>
</organism>
<dbReference type="EMBL" id="LDJX01000002">
    <property type="protein sequence ID" value="KPM33007.1"/>
    <property type="molecule type" value="Genomic_DNA"/>
</dbReference>
<keyword evidence="1" id="KW-0732">Signal</keyword>
<feature type="chain" id="PRO_5006135174" evidence="1">
    <location>
        <begin position="21"/>
        <end position="67"/>
    </location>
</feature>
<sequence>MKRIFGVVVLFLTFSASVNAGTNVNEKEDLPFESCVSIAAKLTKGRPDLFALAYNWCIYERCGCGIK</sequence>
<proteinExistence type="predicted"/>
<dbReference type="AlphaFoldDB" id="A0A0P7AXT6"/>
<dbReference type="RefSeq" id="WP_054558567.1">
    <property type="nucleotide sequence ID" value="NZ_LDJX01000002.1"/>
</dbReference>
<reference evidence="2 3" key="1">
    <citation type="submission" date="2015-09" db="EMBL/GenBank/DDBJ databases">
        <title>Genome sequence of the marine flavobacterium Croceitalea dokdonensis DOKDO 023 that contains proton- and sodium-pumping rhodopsins.</title>
        <authorList>
            <person name="Kwon S.-K."/>
            <person name="Lee H.K."/>
            <person name="Kwak M.-J."/>
            <person name="Kim J.F."/>
        </authorList>
    </citation>
    <scope>NUCLEOTIDE SEQUENCE [LARGE SCALE GENOMIC DNA]</scope>
    <source>
        <strain evidence="2 3">DOKDO 023</strain>
    </source>
</reference>